<evidence type="ECO:0000313" key="1">
    <source>
        <dbReference type="EMBL" id="KAI9912121.1"/>
    </source>
</evidence>
<dbReference type="Proteomes" id="UP001163321">
    <property type="component" value="Chromosome 5"/>
</dbReference>
<evidence type="ECO:0000313" key="2">
    <source>
        <dbReference type="Proteomes" id="UP001163321"/>
    </source>
</evidence>
<gene>
    <name evidence="1" type="ORF">PsorP6_009252</name>
</gene>
<proteinExistence type="predicted"/>
<keyword evidence="2" id="KW-1185">Reference proteome</keyword>
<protein>
    <submittedName>
        <fullName evidence="1">Uncharacterized protein</fullName>
    </submittedName>
</protein>
<reference evidence="1 2" key="1">
    <citation type="journal article" date="2022" name="bioRxiv">
        <title>The genome of the oomycete Peronosclerospora sorghi, a cosmopolitan pathogen of maize and sorghum, is inflated with dispersed pseudogenes.</title>
        <authorList>
            <person name="Fletcher K."/>
            <person name="Martin F."/>
            <person name="Isakeit T."/>
            <person name="Cavanaugh K."/>
            <person name="Magill C."/>
            <person name="Michelmore R."/>
        </authorList>
    </citation>
    <scope>NUCLEOTIDE SEQUENCE [LARGE SCALE GENOMIC DNA]</scope>
    <source>
        <strain evidence="1">P6</strain>
    </source>
</reference>
<comment type="caution">
    <text evidence="1">The sequence shown here is derived from an EMBL/GenBank/DDBJ whole genome shotgun (WGS) entry which is preliminary data.</text>
</comment>
<sequence length="109" mass="12419">MRLFLTSSAPLQDIKQLAFHLLVHCDPNDEGLTIIAMFTNMDRHNIALPEIWTCVPVLHGKVVALKSAMLHHFVAGLEGTGERYSFILINRKDINYKLERDGYTILENI</sequence>
<accession>A0ACC0W286</accession>
<organism evidence="1 2">
    <name type="scientific">Peronosclerospora sorghi</name>
    <dbReference type="NCBI Taxonomy" id="230839"/>
    <lineage>
        <taxon>Eukaryota</taxon>
        <taxon>Sar</taxon>
        <taxon>Stramenopiles</taxon>
        <taxon>Oomycota</taxon>
        <taxon>Peronosporomycetes</taxon>
        <taxon>Peronosporales</taxon>
        <taxon>Peronosporaceae</taxon>
        <taxon>Peronosclerospora</taxon>
    </lineage>
</organism>
<name>A0ACC0W286_9STRA</name>
<dbReference type="EMBL" id="CM047584">
    <property type="protein sequence ID" value="KAI9912121.1"/>
    <property type="molecule type" value="Genomic_DNA"/>
</dbReference>